<dbReference type="PANTHER" id="PTHR15881">
    <property type="entry name" value="MARGINAL ZONE B- AND B1-CELL-SPECIFIC PROTEIN"/>
    <property type="match status" value="1"/>
</dbReference>
<dbReference type="GO" id="GO:0034663">
    <property type="term" value="C:endoplasmic reticulum chaperone complex"/>
    <property type="evidence" value="ECO:0007669"/>
    <property type="project" value="TreeGrafter"/>
</dbReference>
<dbReference type="AlphaFoldDB" id="A0A914A9R6"/>
<dbReference type="InterPro" id="IPR052682">
    <property type="entry name" value="MZB1"/>
</dbReference>
<dbReference type="GO" id="GO:0005576">
    <property type="term" value="C:extracellular region"/>
    <property type="evidence" value="ECO:0007669"/>
    <property type="project" value="TreeGrafter"/>
</dbReference>
<proteinExistence type="predicted"/>
<evidence type="ECO:0000313" key="3">
    <source>
        <dbReference type="Proteomes" id="UP000887568"/>
    </source>
</evidence>
<sequence>MQANLKTIVGIKEIKGVKRLSGPGLSTKDVPGIMQGGGKWPGRMREVCNQYAGDLEEENIYNAYKENKLQNFLCYEKGRHCAKVAGSKTKDSNKKINKTKKEAKEEL</sequence>
<dbReference type="Proteomes" id="UP000887568">
    <property type="component" value="Unplaced"/>
</dbReference>
<dbReference type="EnsemblMetazoa" id="XM_038204580.1">
    <property type="protein sequence ID" value="XP_038060508.1"/>
    <property type="gene ID" value="LOC119731409"/>
</dbReference>
<dbReference type="OrthoDB" id="448621at2759"/>
<evidence type="ECO:0000313" key="2">
    <source>
        <dbReference type="EnsemblMetazoa" id="XP_038060508.1"/>
    </source>
</evidence>
<feature type="region of interest" description="Disordered" evidence="1">
    <location>
        <begin position="86"/>
        <end position="107"/>
    </location>
</feature>
<feature type="compositionally biased region" description="Basic and acidic residues" evidence="1">
    <location>
        <begin position="88"/>
        <end position="107"/>
    </location>
</feature>
<organism evidence="2 3">
    <name type="scientific">Patiria miniata</name>
    <name type="common">Bat star</name>
    <name type="synonym">Asterina miniata</name>
    <dbReference type="NCBI Taxonomy" id="46514"/>
    <lineage>
        <taxon>Eukaryota</taxon>
        <taxon>Metazoa</taxon>
        <taxon>Echinodermata</taxon>
        <taxon>Eleutherozoa</taxon>
        <taxon>Asterozoa</taxon>
        <taxon>Asteroidea</taxon>
        <taxon>Valvatacea</taxon>
        <taxon>Valvatida</taxon>
        <taxon>Asterinidae</taxon>
        <taxon>Patiria</taxon>
    </lineage>
</organism>
<accession>A0A914A9R6</accession>
<name>A0A914A9R6_PATMI</name>
<keyword evidence="3" id="KW-1185">Reference proteome</keyword>
<dbReference type="RefSeq" id="XP_038060508.1">
    <property type="nucleotide sequence ID" value="XM_038204580.1"/>
</dbReference>
<evidence type="ECO:0000256" key="1">
    <source>
        <dbReference type="SAM" id="MobiDB-lite"/>
    </source>
</evidence>
<dbReference type="PANTHER" id="PTHR15881:SF2">
    <property type="entry name" value="MARGINAL ZONE B- AND B1-CELL-SPECIFIC PROTEIN"/>
    <property type="match status" value="1"/>
</dbReference>
<protein>
    <submittedName>
        <fullName evidence="2">Uncharacterized protein</fullName>
    </submittedName>
</protein>
<dbReference type="GeneID" id="119731409"/>
<reference evidence="2" key="1">
    <citation type="submission" date="2022-11" db="UniProtKB">
        <authorList>
            <consortium name="EnsemblMetazoa"/>
        </authorList>
    </citation>
    <scope>IDENTIFICATION</scope>
</reference>